<protein>
    <submittedName>
        <fullName evidence="2">Uncharacterized protein</fullName>
    </submittedName>
</protein>
<keyword evidence="3" id="KW-1185">Reference proteome</keyword>
<name>A0ABQ0UV41_9MICO</name>
<sequence>MSSVDDGRIVRRIFAGLLVVVTLLGLAIFGLGRASFAVLDAEGREAPPLTICSPDYPTCTDPQPVLVIFGAAMMVAALVALVVMVVSRRRRHRPVRRPRR</sequence>
<feature type="transmembrane region" description="Helical" evidence="1">
    <location>
        <begin position="12"/>
        <end position="32"/>
    </location>
</feature>
<keyword evidence="1" id="KW-0812">Transmembrane</keyword>
<keyword evidence="1" id="KW-1133">Transmembrane helix</keyword>
<proteinExistence type="predicted"/>
<reference evidence="2 3" key="1">
    <citation type="submission" date="2019-07" db="EMBL/GenBank/DDBJ databases">
        <title>Whole genome shotgun sequence of Frigoribacterium faeni NBRC 103066.</title>
        <authorList>
            <person name="Hosoyama A."/>
            <person name="Uohara A."/>
            <person name="Ohji S."/>
            <person name="Ichikawa N."/>
        </authorList>
    </citation>
    <scope>NUCLEOTIDE SEQUENCE [LARGE SCALE GENOMIC DNA]</scope>
    <source>
        <strain evidence="2 3">NBRC 103066</strain>
    </source>
</reference>
<dbReference type="Proteomes" id="UP000321154">
    <property type="component" value="Unassembled WGS sequence"/>
</dbReference>
<dbReference type="EMBL" id="BJUV01000059">
    <property type="protein sequence ID" value="GEK84766.1"/>
    <property type="molecule type" value="Genomic_DNA"/>
</dbReference>
<comment type="caution">
    <text evidence="2">The sequence shown here is derived from an EMBL/GenBank/DDBJ whole genome shotgun (WGS) entry which is preliminary data.</text>
</comment>
<feature type="transmembrane region" description="Helical" evidence="1">
    <location>
        <begin position="65"/>
        <end position="87"/>
    </location>
</feature>
<dbReference type="RefSeq" id="WP_146857077.1">
    <property type="nucleotide sequence ID" value="NZ_BAAAHR010000004.1"/>
</dbReference>
<evidence type="ECO:0000256" key="1">
    <source>
        <dbReference type="SAM" id="Phobius"/>
    </source>
</evidence>
<organism evidence="2 3">
    <name type="scientific">Frigoribacterium faeni</name>
    <dbReference type="NCBI Taxonomy" id="145483"/>
    <lineage>
        <taxon>Bacteria</taxon>
        <taxon>Bacillati</taxon>
        <taxon>Actinomycetota</taxon>
        <taxon>Actinomycetes</taxon>
        <taxon>Micrococcales</taxon>
        <taxon>Microbacteriaceae</taxon>
        <taxon>Frigoribacterium</taxon>
    </lineage>
</organism>
<evidence type="ECO:0000313" key="3">
    <source>
        <dbReference type="Proteomes" id="UP000321154"/>
    </source>
</evidence>
<accession>A0ABQ0UV41</accession>
<gene>
    <name evidence="2" type="ORF">FFA01_30750</name>
</gene>
<evidence type="ECO:0000313" key="2">
    <source>
        <dbReference type="EMBL" id="GEK84766.1"/>
    </source>
</evidence>
<keyword evidence="1" id="KW-0472">Membrane</keyword>